<accession>A0A2P5VSP7</accession>
<dbReference type="AlphaFoldDB" id="A0A2P5VSP7"/>
<dbReference type="OrthoDB" id="1828268at2759"/>
<sequence length="201" mass="22987">MSSSRGKKTVVPASKKRKETSSSAGPTAKIRHLFYSFPKGPQEELFQILRARPLIEGRCIDWATVEQVQMDDTIRALLTTNPWEPFFRIIEPTYLELMMELCSTFHLQTLTRLQGSERVLALSTPKTSTLMVHVARARHQPFLFHRPCDSAPDGAASERGHLHWPLRDLTGATLWAPQHRCLRIIPHPRRPDVSTRHLEHA</sequence>
<evidence type="ECO:0000313" key="3">
    <source>
        <dbReference type="Proteomes" id="UP000239757"/>
    </source>
</evidence>
<dbReference type="Proteomes" id="UP000239757">
    <property type="component" value="Unassembled WGS sequence"/>
</dbReference>
<reference evidence="2 3" key="1">
    <citation type="submission" date="2015-01" db="EMBL/GenBank/DDBJ databases">
        <title>Genome of allotetraploid Gossypium barbadense reveals genomic plasticity and fiber elongation in cotton evolution.</title>
        <authorList>
            <person name="Chen X."/>
            <person name="Liu X."/>
            <person name="Zhao B."/>
            <person name="Zheng H."/>
            <person name="Hu Y."/>
            <person name="Lu G."/>
            <person name="Yang C."/>
            <person name="Chen J."/>
            <person name="Shan C."/>
            <person name="Zhang L."/>
            <person name="Zhou Y."/>
            <person name="Wang L."/>
            <person name="Guo W."/>
            <person name="Bai Y."/>
            <person name="Ruan J."/>
            <person name="Shangguan X."/>
            <person name="Mao Y."/>
            <person name="Jiang J."/>
            <person name="Zhu Y."/>
            <person name="Lei J."/>
            <person name="Kang H."/>
            <person name="Chen S."/>
            <person name="He X."/>
            <person name="Wang R."/>
            <person name="Wang Y."/>
            <person name="Chen J."/>
            <person name="Wang L."/>
            <person name="Yu S."/>
            <person name="Wang B."/>
            <person name="Wei J."/>
            <person name="Song S."/>
            <person name="Lu X."/>
            <person name="Gao Z."/>
            <person name="Gu W."/>
            <person name="Deng X."/>
            <person name="Ma D."/>
            <person name="Wang S."/>
            <person name="Liang W."/>
            <person name="Fang L."/>
            <person name="Cai C."/>
            <person name="Zhu X."/>
            <person name="Zhou B."/>
            <person name="Zhang Y."/>
            <person name="Chen Z."/>
            <person name="Xu S."/>
            <person name="Zhu R."/>
            <person name="Wang S."/>
            <person name="Zhang T."/>
            <person name="Zhao G."/>
        </authorList>
    </citation>
    <scope>NUCLEOTIDE SEQUENCE [LARGE SCALE GENOMIC DNA]</scope>
    <source>
        <strain evidence="3">cv. Xinhai21</strain>
        <tissue evidence="2">Leaf</tissue>
    </source>
</reference>
<organism evidence="2 3">
    <name type="scientific">Gossypium barbadense</name>
    <name type="common">Sea Island cotton</name>
    <name type="synonym">Hibiscus barbadensis</name>
    <dbReference type="NCBI Taxonomy" id="3634"/>
    <lineage>
        <taxon>Eukaryota</taxon>
        <taxon>Viridiplantae</taxon>
        <taxon>Streptophyta</taxon>
        <taxon>Embryophyta</taxon>
        <taxon>Tracheophyta</taxon>
        <taxon>Spermatophyta</taxon>
        <taxon>Magnoliopsida</taxon>
        <taxon>eudicotyledons</taxon>
        <taxon>Gunneridae</taxon>
        <taxon>Pentapetalae</taxon>
        <taxon>rosids</taxon>
        <taxon>malvids</taxon>
        <taxon>Malvales</taxon>
        <taxon>Malvaceae</taxon>
        <taxon>Malvoideae</taxon>
        <taxon>Gossypium</taxon>
    </lineage>
</organism>
<proteinExistence type="predicted"/>
<feature type="region of interest" description="Disordered" evidence="1">
    <location>
        <begin position="1"/>
        <end position="25"/>
    </location>
</feature>
<evidence type="ECO:0000313" key="2">
    <source>
        <dbReference type="EMBL" id="PPR81857.1"/>
    </source>
</evidence>
<protein>
    <submittedName>
        <fullName evidence="2">Uncharacterized protein</fullName>
    </submittedName>
</protein>
<feature type="compositionally biased region" description="Basic residues" evidence="1">
    <location>
        <begin position="1"/>
        <end position="18"/>
    </location>
</feature>
<gene>
    <name evidence="2" type="ORF">GOBAR_AA38857</name>
</gene>
<dbReference type="EMBL" id="KZ671102">
    <property type="protein sequence ID" value="PPR81857.1"/>
    <property type="molecule type" value="Genomic_DNA"/>
</dbReference>
<name>A0A2P5VSP7_GOSBA</name>
<evidence type="ECO:0000256" key="1">
    <source>
        <dbReference type="SAM" id="MobiDB-lite"/>
    </source>
</evidence>